<dbReference type="AlphaFoldDB" id="A0A1B5L637"/>
<accession>A0A1B5L637</accession>
<name>A0A1B5L637_USTVR</name>
<dbReference type="EMBL" id="BBTG02000025">
    <property type="protein sequence ID" value="GAO18029.1"/>
    <property type="molecule type" value="Genomic_DNA"/>
</dbReference>
<evidence type="ECO:0000313" key="2">
    <source>
        <dbReference type="Proteomes" id="UP000054053"/>
    </source>
</evidence>
<dbReference type="Proteomes" id="UP000054053">
    <property type="component" value="Unassembled WGS sequence"/>
</dbReference>
<organism evidence="1 2">
    <name type="scientific">Ustilaginoidea virens</name>
    <name type="common">Rice false smut fungus</name>
    <name type="synonym">Villosiclava virens</name>
    <dbReference type="NCBI Taxonomy" id="1159556"/>
    <lineage>
        <taxon>Eukaryota</taxon>
        <taxon>Fungi</taxon>
        <taxon>Dikarya</taxon>
        <taxon>Ascomycota</taxon>
        <taxon>Pezizomycotina</taxon>
        <taxon>Sordariomycetes</taxon>
        <taxon>Hypocreomycetidae</taxon>
        <taxon>Hypocreales</taxon>
        <taxon>Clavicipitaceae</taxon>
        <taxon>Ustilaginoidea</taxon>
    </lineage>
</organism>
<comment type="caution">
    <text evidence="1">The sequence shown here is derived from an EMBL/GenBank/DDBJ whole genome shotgun (WGS) entry which is preliminary data.</text>
</comment>
<proteinExistence type="predicted"/>
<sequence length="183" mass="18984">MDVLYRLQAAQPQDSRHGCEVPVKVFGSVCGIGGLSAAISHHFGSRKLLDKIAPALTAVFEAVGQAVGSAVGPAAVGVGGKPVAKVRNAVELPDGTGEPEEAERITYGPKPEDAAVVLLIGPMVWPVDRGRGTKIKEEVVVGAVALTAACETADKARTADILEVARMVGMEVVNLTKFLTQGF</sequence>
<reference evidence="2" key="1">
    <citation type="journal article" date="2016" name="Genome Announc.">
        <title>Genome sequence of Ustilaginoidea virens IPU010, a rice pathogenic fungus causing false smut.</title>
        <authorList>
            <person name="Kumagai T."/>
            <person name="Ishii T."/>
            <person name="Terai G."/>
            <person name="Umemura M."/>
            <person name="Machida M."/>
            <person name="Asai K."/>
        </authorList>
    </citation>
    <scope>NUCLEOTIDE SEQUENCE [LARGE SCALE GENOMIC DNA]</scope>
    <source>
        <strain evidence="2">IPU010</strain>
    </source>
</reference>
<evidence type="ECO:0000313" key="1">
    <source>
        <dbReference type="EMBL" id="GAO18029.1"/>
    </source>
</evidence>
<protein>
    <submittedName>
        <fullName evidence="1">Uncharacterized protein</fullName>
    </submittedName>
</protein>
<gene>
    <name evidence="1" type="ORF">UVI_02042760</name>
</gene>